<dbReference type="PROSITE" id="PS50931">
    <property type="entry name" value="HTH_LYSR"/>
    <property type="match status" value="1"/>
</dbReference>
<keyword evidence="2" id="KW-0805">Transcription regulation</keyword>
<sequence>MRLRHIEVFHAIMQAGTISGAAQLLSISQPAATKVLQHCEMQLGLTLFERIKGKLHPTPEARKLFAEVDRLNRDLQSVRRLANNLKNHPDEAVRLASTPTLSITVVPSALAAWRSKFANVHCNLATHHTSDIVNALLLGDVDFALSLYDPLHPNIASESLVQGGMTTIAPLGTWSSKLDNTALPIADLPKNLIALDLDDHLVSRVMDACEEQGLSFTSHTVVQTYLLARTLVEHGAGAAVIDPFTAATADHSKVQCRPLVPVVPVNLYLLTVKATPLSRSARAFVQCIRESAAECIARTTAA</sequence>
<reference evidence="7" key="1">
    <citation type="journal article" date="2014" name="Int. J. Syst. Evol. Microbiol.">
        <title>Complete genome sequence of Corynebacterium casei LMG S-19264T (=DSM 44701T), isolated from a smear-ripened cheese.</title>
        <authorList>
            <consortium name="US DOE Joint Genome Institute (JGI-PGF)"/>
            <person name="Walter F."/>
            <person name="Albersmeier A."/>
            <person name="Kalinowski J."/>
            <person name="Ruckert C."/>
        </authorList>
    </citation>
    <scope>NUCLEOTIDE SEQUENCE</scope>
    <source>
        <strain evidence="7">CGMCC 1.10998</strain>
    </source>
</reference>
<evidence type="ECO:0000256" key="4">
    <source>
        <dbReference type="ARBA" id="ARBA00023163"/>
    </source>
</evidence>
<evidence type="ECO:0000256" key="5">
    <source>
        <dbReference type="SAM" id="Coils"/>
    </source>
</evidence>
<dbReference type="RefSeq" id="WP_188564382.1">
    <property type="nucleotide sequence ID" value="NZ_BMED01000001.1"/>
</dbReference>
<evidence type="ECO:0000256" key="2">
    <source>
        <dbReference type="ARBA" id="ARBA00023015"/>
    </source>
</evidence>
<dbReference type="Gene3D" id="3.40.190.290">
    <property type="match status" value="1"/>
</dbReference>
<comment type="caution">
    <text evidence="7">The sequence shown here is derived from an EMBL/GenBank/DDBJ whole genome shotgun (WGS) entry which is preliminary data.</text>
</comment>
<feature type="domain" description="HTH lysR-type" evidence="6">
    <location>
        <begin position="1"/>
        <end position="58"/>
    </location>
</feature>
<evidence type="ECO:0000313" key="8">
    <source>
        <dbReference type="Proteomes" id="UP000637423"/>
    </source>
</evidence>
<dbReference type="InterPro" id="IPR000847">
    <property type="entry name" value="LysR_HTH_N"/>
</dbReference>
<feature type="coiled-coil region" evidence="5">
    <location>
        <begin position="61"/>
        <end position="88"/>
    </location>
</feature>
<reference evidence="7" key="2">
    <citation type="submission" date="2020-09" db="EMBL/GenBank/DDBJ databases">
        <authorList>
            <person name="Sun Q."/>
            <person name="Zhou Y."/>
        </authorList>
    </citation>
    <scope>NUCLEOTIDE SEQUENCE</scope>
    <source>
        <strain evidence="7">CGMCC 1.10998</strain>
    </source>
</reference>
<dbReference type="SUPFAM" id="SSF46785">
    <property type="entry name" value="Winged helix' DNA-binding domain"/>
    <property type="match status" value="1"/>
</dbReference>
<dbReference type="InterPro" id="IPR036388">
    <property type="entry name" value="WH-like_DNA-bd_sf"/>
</dbReference>
<dbReference type="Pfam" id="PF03466">
    <property type="entry name" value="LysR_substrate"/>
    <property type="match status" value="1"/>
</dbReference>
<evidence type="ECO:0000313" key="7">
    <source>
        <dbReference type="EMBL" id="GGC60910.1"/>
    </source>
</evidence>
<dbReference type="GO" id="GO:0043565">
    <property type="term" value="F:sequence-specific DNA binding"/>
    <property type="evidence" value="ECO:0007669"/>
    <property type="project" value="TreeGrafter"/>
</dbReference>
<keyword evidence="4" id="KW-0804">Transcription</keyword>
<evidence type="ECO:0000259" key="6">
    <source>
        <dbReference type="PROSITE" id="PS50931"/>
    </source>
</evidence>
<dbReference type="InterPro" id="IPR005119">
    <property type="entry name" value="LysR_subst-bd"/>
</dbReference>
<organism evidence="7 8">
    <name type="scientific">Undibacterium terreum</name>
    <dbReference type="NCBI Taxonomy" id="1224302"/>
    <lineage>
        <taxon>Bacteria</taxon>
        <taxon>Pseudomonadati</taxon>
        <taxon>Pseudomonadota</taxon>
        <taxon>Betaproteobacteria</taxon>
        <taxon>Burkholderiales</taxon>
        <taxon>Oxalobacteraceae</taxon>
        <taxon>Undibacterium</taxon>
    </lineage>
</organism>
<dbReference type="GO" id="GO:0010628">
    <property type="term" value="P:positive regulation of gene expression"/>
    <property type="evidence" value="ECO:0007669"/>
    <property type="project" value="TreeGrafter"/>
</dbReference>
<keyword evidence="3" id="KW-0238">DNA-binding</keyword>
<dbReference type="PANTHER" id="PTHR30427:SF1">
    <property type="entry name" value="TRANSCRIPTIONAL ACTIVATOR PROTEIN LYSR"/>
    <property type="match status" value="1"/>
</dbReference>
<dbReference type="SUPFAM" id="SSF53850">
    <property type="entry name" value="Periplasmic binding protein-like II"/>
    <property type="match status" value="1"/>
</dbReference>
<dbReference type="PANTHER" id="PTHR30427">
    <property type="entry name" value="TRANSCRIPTIONAL ACTIVATOR PROTEIN LYSR"/>
    <property type="match status" value="1"/>
</dbReference>
<evidence type="ECO:0000256" key="3">
    <source>
        <dbReference type="ARBA" id="ARBA00023125"/>
    </source>
</evidence>
<dbReference type="Gene3D" id="1.10.10.10">
    <property type="entry name" value="Winged helix-like DNA-binding domain superfamily/Winged helix DNA-binding domain"/>
    <property type="match status" value="1"/>
</dbReference>
<proteinExistence type="inferred from homology"/>
<dbReference type="Proteomes" id="UP000637423">
    <property type="component" value="Unassembled WGS sequence"/>
</dbReference>
<keyword evidence="8" id="KW-1185">Reference proteome</keyword>
<protein>
    <submittedName>
        <fullName evidence="7">Transcriptional regulator</fullName>
    </submittedName>
</protein>
<dbReference type="EMBL" id="BMED01000001">
    <property type="protein sequence ID" value="GGC60910.1"/>
    <property type="molecule type" value="Genomic_DNA"/>
</dbReference>
<dbReference type="GO" id="GO:0009089">
    <property type="term" value="P:lysine biosynthetic process via diaminopimelate"/>
    <property type="evidence" value="ECO:0007669"/>
    <property type="project" value="TreeGrafter"/>
</dbReference>
<gene>
    <name evidence="7" type="ORF">GCM10011396_04810</name>
</gene>
<accession>A0A916U530</accession>
<dbReference type="Pfam" id="PF00126">
    <property type="entry name" value="HTH_1"/>
    <property type="match status" value="1"/>
</dbReference>
<keyword evidence="5" id="KW-0175">Coiled coil</keyword>
<dbReference type="InterPro" id="IPR036390">
    <property type="entry name" value="WH_DNA-bd_sf"/>
</dbReference>
<evidence type="ECO:0000256" key="1">
    <source>
        <dbReference type="ARBA" id="ARBA00009437"/>
    </source>
</evidence>
<name>A0A916U530_9BURK</name>
<dbReference type="GO" id="GO:0003700">
    <property type="term" value="F:DNA-binding transcription factor activity"/>
    <property type="evidence" value="ECO:0007669"/>
    <property type="project" value="InterPro"/>
</dbReference>
<dbReference type="AlphaFoldDB" id="A0A916U530"/>
<comment type="similarity">
    <text evidence="1">Belongs to the LysR transcriptional regulatory family.</text>
</comment>